<organism evidence="2 3">
    <name type="scientific">Streptosporangium jomthongense</name>
    <dbReference type="NCBI Taxonomy" id="1193683"/>
    <lineage>
        <taxon>Bacteria</taxon>
        <taxon>Bacillati</taxon>
        <taxon>Actinomycetota</taxon>
        <taxon>Actinomycetes</taxon>
        <taxon>Streptosporangiales</taxon>
        <taxon>Streptosporangiaceae</taxon>
        <taxon>Streptosporangium</taxon>
    </lineage>
</organism>
<keyword evidence="3" id="KW-1185">Reference proteome</keyword>
<dbReference type="Proteomes" id="UP001595698">
    <property type="component" value="Unassembled WGS sequence"/>
</dbReference>
<evidence type="ECO:0000313" key="3">
    <source>
        <dbReference type="Proteomes" id="UP001595698"/>
    </source>
</evidence>
<proteinExistence type="predicted"/>
<evidence type="ECO:0000313" key="2">
    <source>
        <dbReference type="EMBL" id="MFC3979687.1"/>
    </source>
</evidence>
<name>A0ABV8EXA9_9ACTN</name>
<dbReference type="RefSeq" id="WP_386188517.1">
    <property type="nucleotide sequence ID" value="NZ_JBHSBC010000004.1"/>
</dbReference>
<evidence type="ECO:0000256" key="1">
    <source>
        <dbReference type="SAM" id="MobiDB-lite"/>
    </source>
</evidence>
<protein>
    <submittedName>
        <fullName evidence="2">Uncharacterized protein</fullName>
    </submittedName>
</protein>
<accession>A0ABV8EXA9</accession>
<dbReference type="EMBL" id="JBHSBC010000004">
    <property type="protein sequence ID" value="MFC3979687.1"/>
    <property type="molecule type" value="Genomic_DNA"/>
</dbReference>
<feature type="region of interest" description="Disordered" evidence="1">
    <location>
        <begin position="37"/>
        <end position="56"/>
    </location>
</feature>
<comment type="caution">
    <text evidence="2">The sequence shown here is derived from an EMBL/GenBank/DDBJ whole genome shotgun (WGS) entry which is preliminary data.</text>
</comment>
<reference evidence="3" key="1">
    <citation type="journal article" date="2019" name="Int. J. Syst. Evol. Microbiol.">
        <title>The Global Catalogue of Microorganisms (GCM) 10K type strain sequencing project: providing services to taxonomists for standard genome sequencing and annotation.</title>
        <authorList>
            <consortium name="The Broad Institute Genomics Platform"/>
            <consortium name="The Broad Institute Genome Sequencing Center for Infectious Disease"/>
            <person name="Wu L."/>
            <person name="Ma J."/>
        </authorList>
    </citation>
    <scope>NUCLEOTIDE SEQUENCE [LARGE SCALE GENOMIC DNA]</scope>
    <source>
        <strain evidence="3">TBRC 7912</strain>
    </source>
</reference>
<gene>
    <name evidence="2" type="ORF">ACFOYY_06135</name>
</gene>
<sequence length="56" mass="5907">MAKTKKYRNLGGGTVAWVLNYTADTPDDGSFACPCGTDQPGTPTDAQDHAGQCRAF</sequence>